<keyword evidence="2" id="KW-0238">DNA-binding</keyword>
<dbReference type="AlphaFoldDB" id="C6HZV1"/>
<organism evidence="4 5">
    <name type="scientific">Leptospirillum ferrodiazotrophum</name>
    <dbReference type="NCBI Taxonomy" id="412449"/>
    <lineage>
        <taxon>Bacteria</taxon>
        <taxon>Pseudomonadati</taxon>
        <taxon>Nitrospirota</taxon>
        <taxon>Nitrospiria</taxon>
        <taxon>Nitrospirales</taxon>
        <taxon>Nitrospiraceae</taxon>
        <taxon>Leptospirillum</taxon>
    </lineage>
</organism>
<dbReference type="SMART" id="SM00411">
    <property type="entry name" value="BHL"/>
    <property type="match status" value="1"/>
</dbReference>
<evidence type="ECO:0000313" key="5">
    <source>
        <dbReference type="Proteomes" id="UP000009374"/>
    </source>
</evidence>
<dbReference type="InterPro" id="IPR010992">
    <property type="entry name" value="IHF-like_DNA-bd_dom_sf"/>
</dbReference>
<comment type="similarity">
    <text evidence="1 3">Belongs to the bacterial histone-like protein family.</text>
</comment>
<dbReference type="EMBL" id="GG693884">
    <property type="protein sequence ID" value="EES51889.1"/>
    <property type="molecule type" value="Genomic_DNA"/>
</dbReference>
<dbReference type="InterPro" id="IPR000119">
    <property type="entry name" value="Hist_DNA-bd"/>
</dbReference>
<sequence>MNRTDIVEYTRNNGGGIGLPRKAVREALDFVIEEITNSVLAGESVKLTGFGTFEVRKREDRLGRNPKTGEPLLIKSHKVVVFRPTRHFWGEEAKKSSSPKTRKG</sequence>
<proteinExistence type="inferred from homology"/>
<dbReference type="PROSITE" id="PS00045">
    <property type="entry name" value="HISTONE_LIKE"/>
    <property type="match status" value="1"/>
</dbReference>
<dbReference type="GO" id="GO:0030527">
    <property type="term" value="F:structural constituent of chromatin"/>
    <property type="evidence" value="ECO:0007669"/>
    <property type="project" value="InterPro"/>
</dbReference>
<dbReference type="GO" id="GO:0003677">
    <property type="term" value="F:DNA binding"/>
    <property type="evidence" value="ECO:0007669"/>
    <property type="project" value="UniProtKB-KW"/>
</dbReference>
<accession>C6HZV1</accession>
<reference evidence="4 5" key="1">
    <citation type="journal article" date="2009" name="Appl. Environ. Microbiol.">
        <title>Community genomic and proteomic analyses of chemoautotrophic iron-oxidizing "Leptospirillum rubarum" (Group II) and "Leptospirillum ferrodiazotrophum" (Group III) bacteria in acid mine drainage biofilms.</title>
        <authorList>
            <person name="Goltsman D.S."/>
            <person name="Denef V.J."/>
            <person name="Singer S.W."/>
            <person name="VerBerkmoes N.C."/>
            <person name="Lefsrud M."/>
            <person name="Mueller R.S."/>
            <person name="Dick G.J."/>
            <person name="Sun C.L."/>
            <person name="Wheeler K.E."/>
            <person name="Zemla A."/>
            <person name="Baker B.J."/>
            <person name="Hauser L."/>
            <person name="Land M."/>
            <person name="Shah M.B."/>
            <person name="Thelen M.P."/>
            <person name="Hettich R.L."/>
            <person name="Banfield J.F."/>
        </authorList>
    </citation>
    <scope>NUCLEOTIDE SEQUENCE [LARGE SCALE GENOMIC DNA]</scope>
</reference>
<evidence type="ECO:0000256" key="2">
    <source>
        <dbReference type="ARBA" id="ARBA00023125"/>
    </source>
</evidence>
<gene>
    <name evidence="4" type="ORF">UBAL3_95450109</name>
</gene>
<dbReference type="Gene3D" id="4.10.520.10">
    <property type="entry name" value="IHF-like DNA-binding proteins"/>
    <property type="match status" value="1"/>
</dbReference>
<dbReference type="Proteomes" id="UP000009374">
    <property type="component" value="Unassembled WGS sequence"/>
</dbReference>
<dbReference type="InterPro" id="IPR020816">
    <property type="entry name" value="Histone-like_DNA-bd_CS"/>
</dbReference>
<dbReference type="Pfam" id="PF00216">
    <property type="entry name" value="Bac_DNA_binding"/>
    <property type="match status" value="1"/>
</dbReference>
<evidence type="ECO:0000256" key="1">
    <source>
        <dbReference type="ARBA" id="ARBA00010529"/>
    </source>
</evidence>
<dbReference type="SUPFAM" id="SSF47729">
    <property type="entry name" value="IHF-like DNA-binding proteins"/>
    <property type="match status" value="1"/>
</dbReference>
<name>C6HZV1_9BACT</name>
<dbReference type="PANTHER" id="PTHR33175">
    <property type="entry name" value="DNA-BINDING PROTEIN HU"/>
    <property type="match status" value="1"/>
</dbReference>
<protein>
    <submittedName>
        <fullName evidence="4">Putative integration host factor, alpha subunit HimA like protein</fullName>
    </submittedName>
</protein>
<evidence type="ECO:0000313" key="4">
    <source>
        <dbReference type="EMBL" id="EES51889.1"/>
    </source>
</evidence>
<dbReference type="GO" id="GO:0005829">
    <property type="term" value="C:cytosol"/>
    <property type="evidence" value="ECO:0007669"/>
    <property type="project" value="TreeGrafter"/>
</dbReference>
<dbReference type="PANTHER" id="PTHR33175:SF2">
    <property type="entry name" value="INTEGRATION HOST FACTOR SUBUNIT ALPHA"/>
    <property type="match status" value="1"/>
</dbReference>
<keyword evidence="5" id="KW-1185">Reference proteome</keyword>
<evidence type="ECO:0000256" key="3">
    <source>
        <dbReference type="RuleBase" id="RU003939"/>
    </source>
</evidence>
<dbReference type="PRINTS" id="PR01727">
    <property type="entry name" value="DNABINDINGHU"/>
</dbReference>